<evidence type="ECO:0000256" key="2">
    <source>
        <dbReference type="ARBA" id="ARBA00011738"/>
    </source>
</evidence>
<dbReference type="Gene3D" id="3.40.30.10">
    <property type="entry name" value="Glutaredoxin"/>
    <property type="match status" value="1"/>
</dbReference>
<dbReference type="InterPro" id="IPR036282">
    <property type="entry name" value="Glutathione-S-Trfase_C_sf"/>
</dbReference>
<sequence>MPKPILYLIHLSPPCRTVELCAKALGVELELKEVNLLGGEHLKPEFLKLNPQHTVPVLDDNGTIVCESHAIVIYLASKYGKDSGLYPKDLVEQTKVNAALFFEGSMLFPRMRAIFEPIFYNGGTEIPTEKVEYMQKSYKLLEDTLVNDYVVGNSMTIADFSCVSTISTVMGVVPLDKDKHPRIYAWLERMKALPYYEEANGSGAEQLAQAVLVTKDKNAQKKP</sequence>
<comment type="subunit">
    <text evidence="2">Homodimer.</text>
</comment>
<dbReference type="EnsemblMetazoa" id="AALFPA23_012643.R18177">
    <property type="protein sequence ID" value="AALFPA23_012643.P18177"/>
    <property type="gene ID" value="AALFPA23_012643"/>
</dbReference>
<organism evidence="9 10">
    <name type="scientific">Aedes albopictus</name>
    <name type="common">Asian tiger mosquito</name>
    <name type="synonym">Stegomyia albopicta</name>
    <dbReference type="NCBI Taxonomy" id="7160"/>
    <lineage>
        <taxon>Eukaryota</taxon>
        <taxon>Metazoa</taxon>
        <taxon>Ecdysozoa</taxon>
        <taxon>Arthropoda</taxon>
        <taxon>Hexapoda</taxon>
        <taxon>Insecta</taxon>
        <taxon>Pterygota</taxon>
        <taxon>Neoptera</taxon>
        <taxon>Endopterygota</taxon>
        <taxon>Diptera</taxon>
        <taxon>Nematocera</taxon>
        <taxon>Culicoidea</taxon>
        <taxon>Culicidae</taxon>
        <taxon>Culicinae</taxon>
        <taxon>Aedini</taxon>
        <taxon>Aedes</taxon>
        <taxon>Stegomyia</taxon>
    </lineage>
</organism>
<dbReference type="SFLD" id="SFLDS00019">
    <property type="entry name" value="Glutathione_Transferase_(cytos"/>
    <property type="match status" value="1"/>
</dbReference>
<proteinExistence type="inferred from homology"/>
<dbReference type="EC" id="2.5.1.18" evidence="3"/>
<evidence type="ECO:0000313" key="9">
    <source>
        <dbReference type="EnsemblMetazoa" id="AALFPA23_012643.P18177"/>
    </source>
</evidence>
<comment type="catalytic activity">
    <reaction evidence="6">
        <text>RX + glutathione = an S-substituted glutathione + a halide anion + H(+)</text>
        <dbReference type="Rhea" id="RHEA:16437"/>
        <dbReference type="ChEBI" id="CHEBI:15378"/>
        <dbReference type="ChEBI" id="CHEBI:16042"/>
        <dbReference type="ChEBI" id="CHEBI:17792"/>
        <dbReference type="ChEBI" id="CHEBI:57925"/>
        <dbReference type="ChEBI" id="CHEBI:90779"/>
        <dbReference type="EC" id="2.5.1.18"/>
    </reaction>
</comment>
<name>A0ABM1YW36_AEDAL</name>
<dbReference type="SFLD" id="SFLDG00358">
    <property type="entry name" value="Main_(cytGST)"/>
    <property type="match status" value="1"/>
</dbReference>
<dbReference type="SUPFAM" id="SSF47616">
    <property type="entry name" value="GST C-terminal domain-like"/>
    <property type="match status" value="1"/>
</dbReference>
<keyword evidence="10" id="KW-1185">Reference proteome</keyword>
<dbReference type="SFLD" id="SFLDG01153">
    <property type="entry name" value="Main.4:_Theta-like"/>
    <property type="match status" value="1"/>
</dbReference>
<dbReference type="PANTHER" id="PTHR43969">
    <property type="entry name" value="GLUTATHIONE S TRANSFERASE D10, ISOFORM A-RELATED"/>
    <property type="match status" value="1"/>
</dbReference>
<dbReference type="Pfam" id="PF00043">
    <property type="entry name" value="GST_C"/>
    <property type="match status" value="1"/>
</dbReference>
<dbReference type="PANTHER" id="PTHR43969:SF3">
    <property type="entry name" value="GLUTATHIONE S TRANSFERASE E11, ISOFORM A-RELATED"/>
    <property type="match status" value="1"/>
</dbReference>
<dbReference type="InterPro" id="IPR004046">
    <property type="entry name" value="GST_C"/>
</dbReference>
<dbReference type="Gene3D" id="1.20.1050.10">
    <property type="match status" value="1"/>
</dbReference>
<dbReference type="Pfam" id="PF13417">
    <property type="entry name" value="GST_N_3"/>
    <property type="match status" value="1"/>
</dbReference>
<reference evidence="9" key="2">
    <citation type="submission" date="2025-05" db="UniProtKB">
        <authorList>
            <consortium name="EnsemblMetazoa"/>
        </authorList>
    </citation>
    <scope>IDENTIFICATION</scope>
    <source>
        <strain evidence="9">Foshan</strain>
    </source>
</reference>
<accession>A0ABM1YW36</accession>
<dbReference type="InterPro" id="IPR040079">
    <property type="entry name" value="Glutathione_S-Trfase"/>
</dbReference>
<feature type="domain" description="GST C-terminal" evidence="8">
    <location>
        <begin position="89"/>
        <end position="223"/>
    </location>
</feature>
<evidence type="ECO:0000313" key="10">
    <source>
        <dbReference type="Proteomes" id="UP000069940"/>
    </source>
</evidence>
<evidence type="ECO:0000259" key="7">
    <source>
        <dbReference type="PROSITE" id="PS50404"/>
    </source>
</evidence>
<dbReference type="Proteomes" id="UP000069940">
    <property type="component" value="Unassembled WGS sequence"/>
</dbReference>
<dbReference type="PROSITE" id="PS50404">
    <property type="entry name" value="GST_NTER"/>
    <property type="match status" value="1"/>
</dbReference>
<dbReference type="CDD" id="cd03177">
    <property type="entry name" value="GST_C_Delta_Epsilon"/>
    <property type="match status" value="1"/>
</dbReference>
<reference evidence="10" key="1">
    <citation type="journal article" date="2015" name="Proc. Natl. Acad. Sci. U.S.A.">
        <title>Genome sequence of the Asian Tiger mosquito, Aedes albopictus, reveals insights into its biology, genetics, and evolution.</title>
        <authorList>
            <person name="Chen X.G."/>
            <person name="Jiang X."/>
            <person name="Gu J."/>
            <person name="Xu M."/>
            <person name="Wu Y."/>
            <person name="Deng Y."/>
            <person name="Zhang C."/>
            <person name="Bonizzoni M."/>
            <person name="Dermauw W."/>
            <person name="Vontas J."/>
            <person name="Armbruster P."/>
            <person name="Huang X."/>
            <person name="Yang Y."/>
            <person name="Zhang H."/>
            <person name="He W."/>
            <person name="Peng H."/>
            <person name="Liu Y."/>
            <person name="Wu K."/>
            <person name="Chen J."/>
            <person name="Lirakis M."/>
            <person name="Topalis P."/>
            <person name="Van Leeuwen T."/>
            <person name="Hall A.B."/>
            <person name="Jiang X."/>
            <person name="Thorpe C."/>
            <person name="Mueller R.L."/>
            <person name="Sun C."/>
            <person name="Waterhouse R.M."/>
            <person name="Yan G."/>
            <person name="Tu Z.J."/>
            <person name="Fang X."/>
            <person name="James A.A."/>
        </authorList>
    </citation>
    <scope>NUCLEOTIDE SEQUENCE [LARGE SCALE GENOMIC DNA]</scope>
    <source>
        <strain evidence="10">Foshan</strain>
    </source>
</reference>
<dbReference type="InterPro" id="IPR036249">
    <property type="entry name" value="Thioredoxin-like_sf"/>
</dbReference>
<protein>
    <recommendedName>
        <fullName evidence="3">glutathione transferase</fullName>
        <ecNumber evidence="3">2.5.1.18</ecNumber>
    </recommendedName>
    <alternativeName>
        <fullName evidence="5">GST class-theta</fullName>
    </alternativeName>
</protein>
<keyword evidence="4" id="KW-0808">Transferase</keyword>
<dbReference type="GeneID" id="109417694"/>
<dbReference type="PROSITE" id="PS50405">
    <property type="entry name" value="GST_CTER"/>
    <property type="match status" value="1"/>
</dbReference>
<dbReference type="RefSeq" id="XP_029708451.2">
    <property type="nucleotide sequence ID" value="XM_029852591.2"/>
</dbReference>
<evidence type="ECO:0000256" key="6">
    <source>
        <dbReference type="ARBA" id="ARBA00047960"/>
    </source>
</evidence>
<evidence type="ECO:0000256" key="4">
    <source>
        <dbReference type="ARBA" id="ARBA00022679"/>
    </source>
</evidence>
<feature type="domain" description="GST N-terminal" evidence="7">
    <location>
        <begin position="2"/>
        <end position="83"/>
    </location>
</feature>
<evidence type="ECO:0000256" key="3">
    <source>
        <dbReference type="ARBA" id="ARBA00012452"/>
    </source>
</evidence>
<comment type="similarity">
    <text evidence="1">Belongs to the GST superfamily. Theta family.</text>
</comment>
<dbReference type="InterPro" id="IPR010987">
    <property type="entry name" value="Glutathione-S-Trfase_C-like"/>
</dbReference>
<dbReference type="InterPro" id="IPR004045">
    <property type="entry name" value="Glutathione_S-Trfase_N"/>
</dbReference>
<evidence type="ECO:0000256" key="5">
    <source>
        <dbReference type="ARBA" id="ARBA00041523"/>
    </source>
</evidence>
<dbReference type="CDD" id="cd03045">
    <property type="entry name" value="GST_N_Delta_Epsilon"/>
    <property type="match status" value="1"/>
</dbReference>
<evidence type="ECO:0000256" key="1">
    <source>
        <dbReference type="ARBA" id="ARBA00009899"/>
    </source>
</evidence>
<evidence type="ECO:0000259" key="8">
    <source>
        <dbReference type="PROSITE" id="PS50405"/>
    </source>
</evidence>
<dbReference type="SUPFAM" id="SSF52833">
    <property type="entry name" value="Thioredoxin-like"/>
    <property type="match status" value="1"/>
</dbReference>